<keyword evidence="1" id="KW-1133">Transmembrane helix</keyword>
<name>A0AAW8PWZ4_VIBPH</name>
<feature type="transmembrane region" description="Helical" evidence="1">
    <location>
        <begin position="29"/>
        <end position="46"/>
    </location>
</feature>
<feature type="transmembrane region" description="Helical" evidence="1">
    <location>
        <begin position="117"/>
        <end position="138"/>
    </location>
</feature>
<sequence length="319" mass="35702">MYVRYIAYFALSIAALAGLSSFFIDVGVYVVLLSLTFFGMLGLKYLQEKKEIETRGGVLSLLPIRFIAVAFILQMIVFVKRYAFDFVHDFRYETLSGSGVPDFLGKLVYVFSDTGSSIDWVCLTVVVVVIILFFASYTELSDVDFDVSDISLTTFVIGALIAVIMSGEAFNPNNDRTYYHSDLKLNADLVSGVEDSCSDAREIVYKNWSISCDNHDIGGIKSTKDISTELKTDFKNLGLDVQSRFGVHFVFKDAGKFDDYLAFISLEDRDAPPSGSPSDLESLLNDFTSELNAIVLSKIKHEVERKEQAPNWEMRKANL</sequence>
<keyword evidence="1" id="KW-0472">Membrane</keyword>
<evidence type="ECO:0000313" key="3">
    <source>
        <dbReference type="Proteomes" id="UP001253193"/>
    </source>
</evidence>
<evidence type="ECO:0000313" key="2">
    <source>
        <dbReference type="EMBL" id="MDS1820752.1"/>
    </source>
</evidence>
<keyword evidence="1" id="KW-0812">Transmembrane</keyword>
<dbReference type="AlphaFoldDB" id="A0AAW8PWZ4"/>
<dbReference type="Proteomes" id="UP001253193">
    <property type="component" value="Unassembled WGS sequence"/>
</dbReference>
<proteinExistence type="predicted"/>
<comment type="caution">
    <text evidence="2">The sequence shown here is derived from an EMBL/GenBank/DDBJ whole genome shotgun (WGS) entry which is preliminary data.</text>
</comment>
<reference evidence="2" key="1">
    <citation type="submission" date="2023-06" db="EMBL/GenBank/DDBJ databases">
        <title>Genomic Diversity of Vibrio spp. and Metagenomic Analysis of Pathogens in Florida Gulf Coastal Waters Following Hurricane Ian.</title>
        <authorList>
            <person name="Brumfield K.D."/>
        </authorList>
    </citation>
    <scope>NUCLEOTIDE SEQUENCE</scope>
    <source>
        <strain evidence="2">WBS2B-138</strain>
    </source>
</reference>
<evidence type="ECO:0000256" key="1">
    <source>
        <dbReference type="SAM" id="Phobius"/>
    </source>
</evidence>
<accession>A0AAW8PWZ4</accession>
<protein>
    <submittedName>
        <fullName evidence="2">Uncharacterized protein</fullName>
    </submittedName>
</protein>
<gene>
    <name evidence="2" type="ORF">QX249_08780</name>
</gene>
<feature type="transmembrane region" description="Helical" evidence="1">
    <location>
        <begin position="58"/>
        <end position="79"/>
    </location>
</feature>
<dbReference type="EMBL" id="JAUHGG010000003">
    <property type="protein sequence ID" value="MDS1820752.1"/>
    <property type="molecule type" value="Genomic_DNA"/>
</dbReference>
<feature type="transmembrane region" description="Helical" evidence="1">
    <location>
        <begin position="150"/>
        <end position="170"/>
    </location>
</feature>
<dbReference type="RefSeq" id="WP_311019529.1">
    <property type="nucleotide sequence ID" value="NZ_JAUHGG010000003.1"/>
</dbReference>
<feature type="transmembrane region" description="Helical" evidence="1">
    <location>
        <begin position="5"/>
        <end position="23"/>
    </location>
</feature>
<organism evidence="2 3">
    <name type="scientific">Vibrio parahaemolyticus</name>
    <dbReference type="NCBI Taxonomy" id="670"/>
    <lineage>
        <taxon>Bacteria</taxon>
        <taxon>Pseudomonadati</taxon>
        <taxon>Pseudomonadota</taxon>
        <taxon>Gammaproteobacteria</taxon>
        <taxon>Vibrionales</taxon>
        <taxon>Vibrionaceae</taxon>
        <taxon>Vibrio</taxon>
    </lineage>
</organism>